<keyword evidence="10" id="KW-1185">Reference proteome</keyword>
<keyword evidence="3 7" id="KW-0812">Transmembrane</keyword>
<evidence type="ECO:0000256" key="1">
    <source>
        <dbReference type="ARBA" id="ARBA00004651"/>
    </source>
</evidence>
<keyword evidence="4 7" id="KW-1133">Transmembrane helix</keyword>
<accession>A0ABQ5W1V6</accession>
<evidence type="ECO:0000256" key="4">
    <source>
        <dbReference type="ARBA" id="ARBA00022989"/>
    </source>
</evidence>
<feature type="transmembrane region" description="Helical" evidence="7">
    <location>
        <begin position="683"/>
        <end position="708"/>
    </location>
</feature>
<comment type="similarity">
    <text evidence="6">Belongs to the ABC-4 integral membrane protein family.</text>
</comment>
<feature type="transmembrane region" description="Helical" evidence="7">
    <location>
        <begin position="745"/>
        <end position="772"/>
    </location>
</feature>
<dbReference type="Pfam" id="PF02687">
    <property type="entry name" value="FtsX"/>
    <property type="match status" value="2"/>
</dbReference>
<dbReference type="InterPro" id="IPR050250">
    <property type="entry name" value="Macrolide_Exporter_MacB"/>
</dbReference>
<comment type="caution">
    <text evidence="9">The sequence shown here is derived from an EMBL/GenBank/DDBJ whole genome shotgun (WGS) entry which is preliminary data.</text>
</comment>
<proteinExistence type="inferred from homology"/>
<evidence type="ECO:0000256" key="6">
    <source>
        <dbReference type="ARBA" id="ARBA00038076"/>
    </source>
</evidence>
<comment type="subcellular location">
    <subcellularLocation>
        <location evidence="1">Cell membrane</location>
        <topology evidence="1">Multi-pass membrane protein</topology>
    </subcellularLocation>
</comment>
<feature type="transmembrane region" description="Helical" evidence="7">
    <location>
        <begin position="720"/>
        <end position="739"/>
    </location>
</feature>
<evidence type="ECO:0000256" key="3">
    <source>
        <dbReference type="ARBA" id="ARBA00022692"/>
    </source>
</evidence>
<dbReference type="PANTHER" id="PTHR30572">
    <property type="entry name" value="MEMBRANE COMPONENT OF TRANSPORTER-RELATED"/>
    <property type="match status" value="1"/>
</dbReference>
<feature type="transmembrane region" description="Helical" evidence="7">
    <location>
        <begin position="445"/>
        <end position="463"/>
    </location>
</feature>
<feature type="transmembrane region" description="Helical" evidence="7">
    <location>
        <begin position="271"/>
        <end position="298"/>
    </location>
</feature>
<keyword evidence="2" id="KW-1003">Cell membrane</keyword>
<protein>
    <recommendedName>
        <fullName evidence="8">ABC3 transporter permease C-terminal domain-containing protein</fullName>
    </recommendedName>
</protein>
<reference evidence="10" key="1">
    <citation type="journal article" date="2019" name="Int. J. Syst. Evol. Microbiol.">
        <title>The Global Catalogue of Microorganisms (GCM) 10K type strain sequencing project: providing services to taxonomists for standard genome sequencing and annotation.</title>
        <authorList>
            <consortium name="The Broad Institute Genomics Platform"/>
            <consortium name="The Broad Institute Genome Sequencing Center for Infectious Disease"/>
            <person name="Wu L."/>
            <person name="Ma J."/>
        </authorList>
    </citation>
    <scope>NUCLEOTIDE SEQUENCE [LARGE SCALE GENOMIC DNA]</scope>
    <source>
        <strain evidence="10">NBRC 112416</strain>
    </source>
</reference>
<evidence type="ECO:0000313" key="10">
    <source>
        <dbReference type="Proteomes" id="UP001156691"/>
    </source>
</evidence>
<evidence type="ECO:0000256" key="2">
    <source>
        <dbReference type="ARBA" id="ARBA00022475"/>
    </source>
</evidence>
<dbReference type="InterPro" id="IPR003838">
    <property type="entry name" value="ABC3_permease_C"/>
</dbReference>
<dbReference type="PANTHER" id="PTHR30572:SF4">
    <property type="entry name" value="ABC TRANSPORTER PERMEASE YTRF"/>
    <property type="match status" value="1"/>
</dbReference>
<evidence type="ECO:0000256" key="7">
    <source>
        <dbReference type="SAM" id="Phobius"/>
    </source>
</evidence>
<name>A0ABQ5W1V6_9HYPH</name>
<feature type="domain" description="ABC3 transporter permease C-terminal" evidence="8">
    <location>
        <begin position="692"/>
        <end position="810"/>
    </location>
</feature>
<feature type="transmembrane region" description="Helical" evidence="7">
    <location>
        <begin position="368"/>
        <end position="391"/>
    </location>
</feature>
<dbReference type="RefSeq" id="WP_284339254.1">
    <property type="nucleotide sequence ID" value="NZ_BSNS01000007.1"/>
</dbReference>
<feature type="transmembrane region" description="Helical" evidence="7">
    <location>
        <begin position="319"/>
        <end position="343"/>
    </location>
</feature>
<feature type="transmembrane region" description="Helical" evidence="7">
    <location>
        <begin position="784"/>
        <end position="805"/>
    </location>
</feature>
<feature type="domain" description="ABC3 transporter permease C-terminal" evidence="8">
    <location>
        <begin position="277"/>
        <end position="396"/>
    </location>
</feature>
<sequence>MTGLLLIKLLRDLRTIWGRIAMMVLAIGLSLVVFSAMLYARSIVESQETIGYASTNPASARLLLDPAVPLDQMEVVRALAQAEPAVIDATMRSVFSLEIADDAAGSAPTQLKFFVAAPDDPMRIARFDVEQGSWPPPPDGLLMERSALAFLRLKVGEQVKLAGADGGPVTLTITGVVHDPSLAPAYTSQAGYGFISTDTLPLLGMQPSLDQLVMTIADQPGQVEPSHDRDSIVRSALNVVDRLKALPGLAVEEVAVPPPYEHPHHPQSSQLLAALVSFGALSLVLSAILSATMFDGLLAQQIPQIGILKAVGASSGRILQLYLLLILLVSGVATALAFVPGILLGEAQARRILSGALNIDITSLAVPWWTYGSVIGLGVGLPLLFALAPLVRASRRTVREALDDRGVDRQGVRTGSFYAWLGKLHGMERALLMAFRNLFRRRARLLLSVGLLATAGAIFVAALNTMAGVQAIPNALVDAHRWDVELKLATPGSAPDLLEAVSGVPGVVTSEAWTTVTTGVQYAGQVNVTRTYPDQGHGSVSLTALPLGTSLFDPPPVLEGRWLRADDIDAIVLPQTLRKTLPGIGVGDAIELPIADVLTTWRVVGIVNERSSATCPCVSIANFEQATGRSRTANLLRIATDRHDLESRVAIGAAAAQALANAGIEVQSVRPFDTMIATTEEHLGTLVGLVLLFASVIGAVGLIGLGSMMSTNVVERTREFGVMSAIGAPAFTVFRLVAFEGLFTAALSCVAAALPALLLTMLMGAGLGNLFMGAPVPLVISPSAIFVWIVIVMLGAGLATLLPAFRATRLTVREALAYL</sequence>
<evidence type="ECO:0000313" key="9">
    <source>
        <dbReference type="EMBL" id="GLQ53801.1"/>
    </source>
</evidence>
<dbReference type="Proteomes" id="UP001156691">
    <property type="component" value="Unassembled WGS sequence"/>
</dbReference>
<keyword evidence="5 7" id="KW-0472">Membrane</keyword>
<gene>
    <name evidence="9" type="ORF">GCM10010862_10600</name>
</gene>
<organism evidence="9 10">
    <name type="scientific">Devosia nitrariae</name>
    <dbReference type="NCBI Taxonomy" id="2071872"/>
    <lineage>
        <taxon>Bacteria</taxon>
        <taxon>Pseudomonadati</taxon>
        <taxon>Pseudomonadota</taxon>
        <taxon>Alphaproteobacteria</taxon>
        <taxon>Hyphomicrobiales</taxon>
        <taxon>Devosiaceae</taxon>
        <taxon>Devosia</taxon>
    </lineage>
</organism>
<evidence type="ECO:0000256" key="5">
    <source>
        <dbReference type="ARBA" id="ARBA00023136"/>
    </source>
</evidence>
<feature type="transmembrane region" description="Helical" evidence="7">
    <location>
        <begin position="20"/>
        <end position="40"/>
    </location>
</feature>
<dbReference type="EMBL" id="BSNS01000007">
    <property type="protein sequence ID" value="GLQ53801.1"/>
    <property type="molecule type" value="Genomic_DNA"/>
</dbReference>
<evidence type="ECO:0000259" key="8">
    <source>
        <dbReference type="Pfam" id="PF02687"/>
    </source>
</evidence>